<accession>G4T4L5</accession>
<dbReference type="HOGENOM" id="CLU_686484_0_0_6"/>
<dbReference type="Proteomes" id="UP000008315">
    <property type="component" value="Plasmid MEALZ_p"/>
</dbReference>
<dbReference type="AlphaFoldDB" id="G4T4L5"/>
<dbReference type="KEGG" id="mah:MEALZ_p0066"/>
<evidence type="ECO:0000313" key="1">
    <source>
        <dbReference type="EMBL" id="CCE25771.1"/>
    </source>
</evidence>
<protein>
    <submittedName>
        <fullName evidence="1">Uncharacterized protein</fullName>
    </submittedName>
</protein>
<keyword evidence="2" id="KW-1185">Reference proteome</keyword>
<organism evidence="1 2">
    <name type="scientific">Methylotuvimicrobium alcaliphilum (strain DSM 19304 / NCIMB 14124 / VKM B-2133 / 20Z)</name>
    <name type="common">Methylomicrobium alcaliphilum</name>
    <dbReference type="NCBI Taxonomy" id="1091494"/>
    <lineage>
        <taxon>Bacteria</taxon>
        <taxon>Pseudomonadati</taxon>
        <taxon>Pseudomonadota</taxon>
        <taxon>Gammaproteobacteria</taxon>
        <taxon>Methylococcales</taxon>
        <taxon>Methylococcaceae</taxon>
        <taxon>Methylotuvimicrobium</taxon>
    </lineage>
</organism>
<gene>
    <name evidence="1" type="ordered locus">MEALZ_p0066</name>
</gene>
<reference evidence="1 2" key="1">
    <citation type="journal article" date="2012" name="J. Bacteriol.">
        <title>Genome sequence of the haloalkaliphilic methanotrophic bacterium Methylomicrobium alcaliphilum 20Z.</title>
        <authorList>
            <person name="Vuilleumier S."/>
            <person name="Khmelenina V.N."/>
            <person name="Bringel F."/>
            <person name="Reshetnikov A.S."/>
            <person name="Lajus A."/>
            <person name="Mangenot S."/>
            <person name="Rouy Z."/>
            <person name="Op den Camp H.J."/>
            <person name="Jetten M.S."/>
            <person name="Dispirito A.A."/>
            <person name="Dunfield P."/>
            <person name="Klotz M.G."/>
            <person name="Semrau J.D."/>
            <person name="Stein L.Y."/>
            <person name="Barbe V."/>
            <person name="Medigue C."/>
            <person name="Trotsenko Y.A."/>
            <person name="Kalyuzhnaya M.G."/>
        </authorList>
    </citation>
    <scope>NUCLEOTIDE SEQUENCE [LARGE SCALE GENOMIC DNA]</scope>
    <source>
        <strain evidence="2">DSM 19304 / NCIMB 14124 / VKM B-2133 / 20Z</strain>
    </source>
</reference>
<evidence type="ECO:0000313" key="2">
    <source>
        <dbReference type="Proteomes" id="UP000008315"/>
    </source>
</evidence>
<proteinExistence type="predicted"/>
<dbReference type="EMBL" id="FO082061">
    <property type="protein sequence ID" value="CCE25771.1"/>
    <property type="molecule type" value="Genomic_DNA"/>
</dbReference>
<name>G4T4L5_META2</name>
<geneLocation type="plasmid" evidence="1 2">
    <name>MEALZ_p</name>
</geneLocation>
<dbReference type="RefSeq" id="WP_014133127.1">
    <property type="nucleotide sequence ID" value="NC_016108.1"/>
</dbReference>
<sequence length="401" mass="45823">MSRTADYTIQGFLYQFNKTLLEILKAQDDAVITIEGIIEDIEIGDKDLITAIQCKYHESNETYTVSAIYKPLLQMMHHFHFSSEGKINYVLFAHFPGLSDKEFAVDKAELQKALSSTNKVYKSYVDELNGKIDLDAFLKKFSTSVGPAFDELVNEAYGLLEVNGISTDDVKTLAYPNAIQLIANLSILHDAEKRKITKRDFLSTLHQIKTTAISQWTLSLKTRQSLLTARRKQLKPNLAKNARLRYFVLHIDSLKEFETQVVMFISDYLEKYHFKPAHLKTPVFCLDTSEEQFRMIELRLYQKGIITNDGYVANVFDESRFLRDPMTKKGDNGAVEREFSLRLLRWSTPGTVLNKRKSDDLFVLGAGGYAGLDIEDVNLEELATDSFNEIKYMLGLIDVCE</sequence>
<keyword evidence="1" id="KW-0614">Plasmid</keyword>